<accession>A0AAE1DIZ1</accession>
<sequence>MPSQVHTRAVCFIKIQLEGGNSLKGATLSTYKKDEVKDGDAGKYTCTTTFAALPAKTSDEFEVSIIPPGPICSDDGQCDGNKKSLTGKCDKEKKRCVCAGGFAPKGNECDGVGQMVASLLLVLVAAIFARLM</sequence>
<reference evidence="1" key="1">
    <citation type="journal article" date="2023" name="G3 (Bethesda)">
        <title>A reference genome for the long-term kleptoplast-retaining sea slug Elysia crispata morphotype clarki.</title>
        <authorList>
            <person name="Eastman K.E."/>
            <person name="Pendleton A.L."/>
            <person name="Shaikh M.A."/>
            <person name="Suttiyut T."/>
            <person name="Ogas R."/>
            <person name="Tomko P."/>
            <person name="Gavelis G."/>
            <person name="Widhalm J.R."/>
            <person name="Wisecaver J.H."/>
        </authorList>
    </citation>
    <scope>NUCLEOTIDE SEQUENCE</scope>
    <source>
        <strain evidence="1">ECLA1</strain>
    </source>
</reference>
<dbReference type="EMBL" id="JAWDGP010003624">
    <property type="protein sequence ID" value="KAK3772469.1"/>
    <property type="molecule type" value="Genomic_DNA"/>
</dbReference>
<evidence type="ECO:0000313" key="2">
    <source>
        <dbReference type="Proteomes" id="UP001283361"/>
    </source>
</evidence>
<comment type="caution">
    <text evidence="1">The sequence shown here is derived from an EMBL/GenBank/DDBJ whole genome shotgun (WGS) entry which is preliminary data.</text>
</comment>
<keyword evidence="2" id="KW-1185">Reference proteome</keyword>
<organism evidence="1 2">
    <name type="scientific">Elysia crispata</name>
    <name type="common">lettuce slug</name>
    <dbReference type="NCBI Taxonomy" id="231223"/>
    <lineage>
        <taxon>Eukaryota</taxon>
        <taxon>Metazoa</taxon>
        <taxon>Spiralia</taxon>
        <taxon>Lophotrochozoa</taxon>
        <taxon>Mollusca</taxon>
        <taxon>Gastropoda</taxon>
        <taxon>Heterobranchia</taxon>
        <taxon>Euthyneura</taxon>
        <taxon>Panpulmonata</taxon>
        <taxon>Sacoglossa</taxon>
        <taxon>Placobranchoidea</taxon>
        <taxon>Plakobranchidae</taxon>
        <taxon>Elysia</taxon>
    </lineage>
</organism>
<proteinExistence type="predicted"/>
<dbReference type="AlphaFoldDB" id="A0AAE1DIZ1"/>
<gene>
    <name evidence="1" type="ORF">RRG08_031486</name>
</gene>
<evidence type="ECO:0000313" key="1">
    <source>
        <dbReference type="EMBL" id="KAK3772469.1"/>
    </source>
</evidence>
<dbReference type="Proteomes" id="UP001283361">
    <property type="component" value="Unassembled WGS sequence"/>
</dbReference>
<protein>
    <submittedName>
        <fullName evidence="1">Uncharacterized protein</fullName>
    </submittedName>
</protein>
<name>A0AAE1DIZ1_9GAST</name>